<evidence type="ECO:0000313" key="5">
    <source>
        <dbReference type="WBParaSite" id="SRAE_1000101900.1"/>
    </source>
</evidence>
<dbReference type="RefSeq" id="XP_024501951.1">
    <property type="nucleotide sequence ID" value="XM_024647922.1"/>
</dbReference>
<dbReference type="WBParaSite" id="SRAE_1000101900.1">
    <property type="protein sequence ID" value="SRAE_1000101900.1"/>
    <property type="gene ID" value="WBGene00257619"/>
</dbReference>
<dbReference type="SUPFAM" id="SSF50156">
    <property type="entry name" value="PDZ domain-like"/>
    <property type="match status" value="2"/>
</dbReference>
<feature type="domain" description="PDZ" evidence="2">
    <location>
        <begin position="241"/>
        <end position="316"/>
    </location>
</feature>
<reference evidence="3 4" key="1">
    <citation type="submission" date="2014-09" db="EMBL/GenBank/DDBJ databases">
        <authorList>
            <person name="Martin A.A."/>
        </authorList>
    </citation>
    <scope>NUCLEOTIDE SEQUENCE</scope>
    <source>
        <strain evidence="4">ED321</strain>
        <strain evidence="3">ED321 Heterogonic</strain>
    </source>
</reference>
<dbReference type="eggNOG" id="KOG0849">
    <property type="taxonomic scope" value="Eukaryota"/>
</dbReference>
<dbReference type="InterPro" id="IPR036034">
    <property type="entry name" value="PDZ_sf"/>
</dbReference>
<evidence type="ECO:0000313" key="6">
    <source>
        <dbReference type="WormBase" id="SRAE_1000101900"/>
    </source>
</evidence>
<dbReference type="GO" id="GO:0005886">
    <property type="term" value="C:plasma membrane"/>
    <property type="evidence" value="ECO:0007669"/>
    <property type="project" value="TreeGrafter"/>
</dbReference>
<gene>
    <name evidence="3 5 6" type="ORF">SRAE_1000101900</name>
</gene>
<keyword evidence="4" id="KW-1185">Reference proteome</keyword>
<dbReference type="PANTHER" id="PTHR12345">
    <property type="entry name" value="SYNTENIN RELATED"/>
    <property type="match status" value="1"/>
</dbReference>
<accession>A0A090L5K7</accession>
<evidence type="ECO:0000259" key="2">
    <source>
        <dbReference type="PROSITE" id="PS50106"/>
    </source>
</evidence>
<dbReference type="PANTHER" id="PTHR12345:SF3">
    <property type="entry name" value="PDZ DOMAIN-CONTAINING PROTEIN"/>
    <property type="match status" value="1"/>
</dbReference>
<dbReference type="InterPro" id="IPR001478">
    <property type="entry name" value="PDZ"/>
</dbReference>
<keyword evidence="1" id="KW-0677">Repeat</keyword>
<evidence type="ECO:0000313" key="3">
    <source>
        <dbReference type="EMBL" id="CEF62749.1"/>
    </source>
</evidence>
<dbReference type="PROSITE" id="PS50106">
    <property type="entry name" value="PDZ"/>
    <property type="match status" value="2"/>
</dbReference>
<dbReference type="GeneID" id="36375114"/>
<dbReference type="InterPro" id="IPR051230">
    <property type="entry name" value="APP-Binding"/>
</dbReference>
<proteinExistence type="predicted"/>
<dbReference type="Proteomes" id="UP000035682">
    <property type="component" value="Unplaced"/>
</dbReference>
<dbReference type="CTD" id="36375114"/>
<feature type="domain" description="PDZ" evidence="2">
    <location>
        <begin position="156"/>
        <end position="235"/>
    </location>
</feature>
<organism evidence="3">
    <name type="scientific">Strongyloides ratti</name>
    <name type="common">Parasitic roundworm</name>
    <dbReference type="NCBI Taxonomy" id="34506"/>
    <lineage>
        <taxon>Eukaryota</taxon>
        <taxon>Metazoa</taxon>
        <taxon>Ecdysozoa</taxon>
        <taxon>Nematoda</taxon>
        <taxon>Chromadorea</taxon>
        <taxon>Rhabditida</taxon>
        <taxon>Tylenchina</taxon>
        <taxon>Panagrolaimomorpha</taxon>
        <taxon>Strongyloidoidea</taxon>
        <taxon>Strongyloididae</taxon>
        <taxon>Strongyloides</taxon>
    </lineage>
</organism>
<dbReference type="Gene3D" id="2.30.42.10">
    <property type="match status" value="2"/>
</dbReference>
<dbReference type="STRING" id="34506.A0A090L5K7"/>
<name>A0A090L5K7_STRRB</name>
<dbReference type="AlphaFoldDB" id="A0A090L5K7"/>
<evidence type="ECO:0000256" key="1">
    <source>
        <dbReference type="ARBA" id="ARBA00022737"/>
    </source>
</evidence>
<evidence type="ECO:0000313" key="4">
    <source>
        <dbReference type="Proteomes" id="UP000035682"/>
    </source>
</evidence>
<dbReference type="OrthoDB" id="10059177at2759"/>
<sequence>MSVFYPSLEDMTVDQYIVSHRHPSHPLPTAPAYYYARDSQNVSNNITNVPIYEAIGNDDKGRKKELGRHCNENLMQFDASKFNTDMCGEDITTIPRNNPEQTIISWNNDDRRVIQSNGGIHSDVTEQLPNGALMVAPVSMLSSSLSKSVVHHGVRTTTLYKEKNGRVGIRLRCINMGMFVQFVAEDSPASIGGIRFGDQILEINGIELLGLSENEAMDLLNSSKDEQTLDLVIRDRPFERTITLHKNNVGSLGFAYADNKITHIIKSTSASRNGLLINQRILEVNGQNVIGFKSPQMKKILDEAEQTVTLTIISNEMYNELLKNVSWSLILKKQDHSAPE</sequence>
<protein>
    <submittedName>
        <fullName evidence="3 5">PDZ domain-containing protein</fullName>
    </submittedName>
</protein>
<reference evidence="5" key="2">
    <citation type="submission" date="2020-12" db="UniProtKB">
        <authorList>
            <consortium name="WormBaseParasite"/>
        </authorList>
    </citation>
    <scope>IDENTIFICATION</scope>
</reference>
<dbReference type="SMART" id="SM00228">
    <property type="entry name" value="PDZ"/>
    <property type="match status" value="2"/>
</dbReference>
<dbReference type="Pfam" id="PF00595">
    <property type="entry name" value="PDZ"/>
    <property type="match status" value="2"/>
</dbReference>
<dbReference type="EMBL" id="LN609528">
    <property type="protein sequence ID" value="CEF62749.1"/>
    <property type="molecule type" value="Genomic_DNA"/>
</dbReference>
<dbReference type="WormBase" id="SRAE_1000101900">
    <property type="protein sequence ID" value="SRP11774"/>
    <property type="gene ID" value="WBGene00257619"/>
</dbReference>
<dbReference type="GO" id="GO:0005737">
    <property type="term" value="C:cytoplasm"/>
    <property type="evidence" value="ECO:0007669"/>
    <property type="project" value="TreeGrafter"/>
</dbReference>